<name>A0ABU0ENH6_9PSEU</name>
<dbReference type="RefSeq" id="WP_306988520.1">
    <property type="nucleotide sequence ID" value="NZ_JAUSUT010000001.1"/>
</dbReference>
<organism evidence="2 3">
    <name type="scientific">Amycolatopsis thermophila</name>
    <dbReference type="NCBI Taxonomy" id="206084"/>
    <lineage>
        <taxon>Bacteria</taxon>
        <taxon>Bacillati</taxon>
        <taxon>Actinomycetota</taxon>
        <taxon>Actinomycetes</taxon>
        <taxon>Pseudonocardiales</taxon>
        <taxon>Pseudonocardiaceae</taxon>
        <taxon>Amycolatopsis</taxon>
    </lineage>
</organism>
<evidence type="ECO:0000313" key="2">
    <source>
        <dbReference type="EMBL" id="MDQ0376598.1"/>
    </source>
</evidence>
<evidence type="ECO:0000313" key="3">
    <source>
        <dbReference type="Proteomes" id="UP001229651"/>
    </source>
</evidence>
<protein>
    <submittedName>
        <fullName evidence="2">Uncharacterized protein</fullName>
    </submittedName>
</protein>
<reference evidence="2 3" key="1">
    <citation type="submission" date="2023-07" db="EMBL/GenBank/DDBJ databases">
        <title>Sequencing the genomes of 1000 actinobacteria strains.</title>
        <authorList>
            <person name="Klenk H.-P."/>
        </authorList>
    </citation>
    <scope>NUCLEOTIDE SEQUENCE [LARGE SCALE GENOMIC DNA]</scope>
    <source>
        <strain evidence="2 3">DSM 45805</strain>
    </source>
</reference>
<dbReference type="Proteomes" id="UP001229651">
    <property type="component" value="Unassembled WGS sequence"/>
</dbReference>
<evidence type="ECO:0000256" key="1">
    <source>
        <dbReference type="SAM" id="MobiDB-lite"/>
    </source>
</evidence>
<feature type="region of interest" description="Disordered" evidence="1">
    <location>
        <begin position="32"/>
        <end position="60"/>
    </location>
</feature>
<comment type="caution">
    <text evidence="2">The sequence shown here is derived from an EMBL/GenBank/DDBJ whole genome shotgun (WGS) entry which is preliminary data.</text>
</comment>
<proteinExistence type="predicted"/>
<keyword evidence="3" id="KW-1185">Reference proteome</keyword>
<accession>A0ABU0ENH6</accession>
<feature type="region of interest" description="Disordered" evidence="1">
    <location>
        <begin position="99"/>
        <end position="119"/>
    </location>
</feature>
<dbReference type="EMBL" id="JAUSUT010000001">
    <property type="protein sequence ID" value="MDQ0376598.1"/>
    <property type="molecule type" value="Genomic_DNA"/>
</dbReference>
<gene>
    <name evidence="2" type="ORF">FB470_000592</name>
</gene>
<feature type="compositionally biased region" description="Acidic residues" evidence="1">
    <location>
        <begin position="41"/>
        <end position="53"/>
    </location>
</feature>
<sequence>MNQPHTSAETLAADWAHLASALNTRIRDFDTYTAPIRATEPEPDTDTDPDDDPTYQADDTGVTRHLKYGVILPALQDAKDAINLVVGMLMQKSFEDQQAAARQQQLASSYPNHPHYQPQ</sequence>